<organism evidence="1 2">
    <name type="scientific">Zostera marina</name>
    <name type="common">Eelgrass</name>
    <dbReference type="NCBI Taxonomy" id="29655"/>
    <lineage>
        <taxon>Eukaryota</taxon>
        <taxon>Viridiplantae</taxon>
        <taxon>Streptophyta</taxon>
        <taxon>Embryophyta</taxon>
        <taxon>Tracheophyta</taxon>
        <taxon>Spermatophyta</taxon>
        <taxon>Magnoliopsida</taxon>
        <taxon>Liliopsida</taxon>
        <taxon>Zosteraceae</taxon>
        <taxon>Zostera</taxon>
    </lineage>
</organism>
<dbReference type="EMBL" id="LFYR01001024">
    <property type="protein sequence ID" value="KMZ65632.1"/>
    <property type="molecule type" value="Genomic_DNA"/>
</dbReference>
<dbReference type="AlphaFoldDB" id="A0A0K9PBN1"/>
<keyword evidence="2" id="KW-1185">Reference proteome</keyword>
<proteinExistence type="predicted"/>
<evidence type="ECO:0000313" key="1">
    <source>
        <dbReference type="EMBL" id="KMZ65632.1"/>
    </source>
</evidence>
<evidence type="ECO:0000313" key="2">
    <source>
        <dbReference type="Proteomes" id="UP000036987"/>
    </source>
</evidence>
<reference evidence="2" key="1">
    <citation type="journal article" date="2016" name="Nature">
        <title>The genome of the seagrass Zostera marina reveals angiosperm adaptation to the sea.</title>
        <authorList>
            <person name="Olsen J.L."/>
            <person name="Rouze P."/>
            <person name="Verhelst B."/>
            <person name="Lin Y.-C."/>
            <person name="Bayer T."/>
            <person name="Collen J."/>
            <person name="Dattolo E."/>
            <person name="De Paoli E."/>
            <person name="Dittami S."/>
            <person name="Maumus F."/>
            <person name="Michel G."/>
            <person name="Kersting A."/>
            <person name="Lauritano C."/>
            <person name="Lohaus R."/>
            <person name="Toepel M."/>
            <person name="Tonon T."/>
            <person name="Vanneste K."/>
            <person name="Amirebrahimi M."/>
            <person name="Brakel J."/>
            <person name="Bostroem C."/>
            <person name="Chovatia M."/>
            <person name="Grimwood J."/>
            <person name="Jenkins J.W."/>
            <person name="Jueterbock A."/>
            <person name="Mraz A."/>
            <person name="Stam W.T."/>
            <person name="Tice H."/>
            <person name="Bornberg-Bauer E."/>
            <person name="Green P.J."/>
            <person name="Pearson G.A."/>
            <person name="Procaccini G."/>
            <person name="Duarte C.M."/>
            <person name="Schmutz J."/>
            <person name="Reusch T.B.H."/>
            <person name="Van de Peer Y."/>
        </authorList>
    </citation>
    <scope>NUCLEOTIDE SEQUENCE [LARGE SCALE GENOMIC DNA]</scope>
    <source>
        <strain evidence="2">cv. Finnish</strain>
    </source>
</reference>
<dbReference type="Proteomes" id="UP000036987">
    <property type="component" value="Unassembled WGS sequence"/>
</dbReference>
<gene>
    <name evidence="1" type="ORF">ZOSMA_314G00040</name>
</gene>
<sequence>MIMHNNASILDNNDIVDTEQLDVKKNDNNVRQVEVVVEKQTITKDAEVYDNEMKVAQEVEIVKTDAAMVHTDAVTGEDQAAMEKPKEKVRINFTLPSFNLQLYVAEKGKSEAKKYDSEAVKVHSKDVNMIAILRTKTQRKQQWLDSMEKVSQVRRKHDLILKDQVDQNKLTRRKLAKDEHVELNKLIERAAVKRMLTIDNVSCDSASLISITAYIPVKGP</sequence>
<comment type="caution">
    <text evidence="1">The sequence shown here is derived from an EMBL/GenBank/DDBJ whole genome shotgun (WGS) entry which is preliminary data.</text>
</comment>
<protein>
    <submittedName>
        <fullName evidence="1">Uncharacterized protein</fullName>
    </submittedName>
</protein>
<name>A0A0K9PBN1_ZOSMR</name>
<accession>A0A0K9PBN1</accession>